<evidence type="ECO:0000313" key="1">
    <source>
        <dbReference type="EMBL" id="EMY61772.1"/>
    </source>
</evidence>
<comment type="caution">
    <text evidence="1">The sequence shown here is derived from an EMBL/GenBank/DDBJ whole genome shotgun (WGS) entry which is preliminary data.</text>
</comment>
<sequence>MRKNLKIMNKTPKNELLRIIKKIKLKGKCLSINCINKPIKSHAISQSLLKLISKNGEVIVFENNFFNARNPEGTIKEKKQGIAKATTFPGFCSYHDNYIFEEIDNLNFDLSGKQAFLYLFRSLSKAIIQKEQSITLLNEAKKIAESNNLNLKLNSFELGILIGMMNLTEHKLNLDSLLSNNDFKSIRFTLFHVEGMPDILFSGATFLDYDFQGNQIQNISRTDILFGLLAFSSVKLEEGWGILFVWDSKSDYACLAFFNSLKEYTKESKENAKLPEALARFIITRCDCTAINIDFWEKLNNTKKKDILSNINNIVKYPSVETKDNLLFGIENIFNFKVSKVSENY</sequence>
<dbReference type="AlphaFoldDB" id="N1VYE6"/>
<name>N1VYE6_9LEPT</name>
<accession>N1VYE6</accession>
<reference evidence="1" key="1">
    <citation type="submission" date="2013-03" db="EMBL/GenBank/DDBJ databases">
        <authorList>
            <person name="Harkins D.M."/>
            <person name="Durkin A.S."/>
            <person name="Brinkac L.M."/>
            <person name="Haft D.H."/>
            <person name="Selengut J.D."/>
            <person name="Sanka R."/>
            <person name="DePew J."/>
            <person name="Purushe J."/>
            <person name="Hartskeerl R.A."/>
            <person name="Ahmed A."/>
            <person name="van der Linden H."/>
            <person name="Goris M.G.A."/>
            <person name="Vinetz J.M."/>
            <person name="Sutton G.G."/>
            <person name="Nierman W.C."/>
            <person name="Fouts D.E."/>
        </authorList>
    </citation>
    <scope>NUCLEOTIDE SEQUENCE [LARGE SCALE GENOMIC DNA]</scope>
    <source>
        <strain evidence="1">LT 11-33</strain>
    </source>
</reference>
<proteinExistence type="predicted"/>
<dbReference type="EMBL" id="AOGW02000010">
    <property type="protein sequence ID" value="EMY61772.1"/>
    <property type="molecule type" value="Genomic_DNA"/>
</dbReference>
<protein>
    <submittedName>
        <fullName evidence="1">Uncharacterized protein</fullName>
    </submittedName>
</protein>
<evidence type="ECO:0000313" key="2">
    <source>
        <dbReference type="Proteomes" id="UP000012371"/>
    </source>
</evidence>
<organism evidence="1 2">
    <name type="scientific">Leptospira terpstrae serovar Hualin str. LT 11-33 = ATCC 700639</name>
    <dbReference type="NCBI Taxonomy" id="1257025"/>
    <lineage>
        <taxon>Bacteria</taxon>
        <taxon>Pseudomonadati</taxon>
        <taxon>Spirochaetota</taxon>
        <taxon>Spirochaetia</taxon>
        <taxon>Leptospirales</taxon>
        <taxon>Leptospiraceae</taxon>
        <taxon>Leptospira</taxon>
    </lineage>
</organism>
<gene>
    <name evidence="1" type="ORF">LEP1GSC203_1101</name>
</gene>
<dbReference type="STRING" id="1257025.LEP1GSC203_1101"/>
<dbReference type="Proteomes" id="UP000012371">
    <property type="component" value="Unassembled WGS sequence"/>
</dbReference>
<keyword evidence="2" id="KW-1185">Reference proteome</keyword>